<evidence type="ECO:0000313" key="2">
    <source>
        <dbReference type="EMBL" id="GGM17320.1"/>
    </source>
</evidence>
<dbReference type="Proteomes" id="UP000655208">
    <property type="component" value="Unassembled WGS sequence"/>
</dbReference>
<evidence type="ECO:0000256" key="1">
    <source>
        <dbReference type="SAM" id="MobiDB-lite"/>
    </source>
</evidence>
<accession>A0A917WNK8</accession>
<reference evidence="2" key="1">
    <citation type="journal article" date="2014" name="Int. J. Syst. Evol. Microbiol.">
        <title>Complete genome sequence of Corynebacterium casei LMG S-19264T (=DSM 44701T), isolated from a smear-ripened cheese.</title>
        <authorList>
            <consortium name="US DOE Joint Genome Institute (JGI-PGF)"/>
            <person name="Walter F."/>
            <person name="Albersmeier A."/>
            <person name="Kalinowski J."/>
            <person name="Ruckert C."/>
        </authorList>
    </citation>
    <scope>NUCLEOTIDE SEQUENCE</scope>
    <source>
        <strain evidence="2">CGMCC 4.7308</strain>
    </source>
</reference>
<protein>
    <submittedName>
        <fullName evidence="2">Uncharacterized protein</fullName>
    </submittedName>
</protein>
<comment type="caution">
    <text evidence="2">The sequence shown here is derived from an EMBL/GenBank/DDBJ whole genome shotgun (WGS) entry which is preliminary data.</text>
</comment>
<reference evidence="2" key="2">
    <citation type="submission" date="2020-09" db="EMBL/GenBank/DDBJ databases">
        <authorList>
            <person name="Sun Q."/>
            <person name="Zhou Y."/>
        </authorList>
    </citation>
    <scope>NUCLEOTIDE SEQUENCE</scope>
    <source>
        <strain evidence="2">CGMCC 4.7308</strain>
    </source>
</reference>
<proteinExistence type="predicted"/>
<name>A0A917WNK8_9ACTN</name>
<dbReference type="EMBL" id="BMNA01000017">
    <property type="protein sequence ID" value="GGM17320.1"/>
    <property type="molecule type" value="Genomic_DNA"/>
</dbReference>
<dbReference type="AlphaFoldDB" id="A0A917WNK8"/>
<feature type="compositionally biased region" description="Basic and acidic residues" evidence="1">
    <location>
        <begin position="92"/>
        <end position="109"/>
    </location>
</feature>
<feature type="region of interest" description="Disordered" evidence="1">
    <location>
        <begin position="68"/>
        <end position="109"/>
    </location>
</feature>
<sequence>MATIEVCPVARLSHSDVGSVLTVVDIEGSDVVAVAATDGAVSEAVGSGNTVDSRLAASVLAWLAGAGPARPVHPARSKPAAIAHARTLTTTKTERTRQGSRDEDPQSCE</sequence>
<organism evidence="2 3">
    <name type="scientific">Nakamurella endophytica</name>
    <dbReference type="NCBI Taxonomy" id="1748367"/>
    <lineage>
        <taxon>Bacteria</taxon>
        <taxon>Bacillati</taxon>
        <taxon>Actinomycetota</taxon>
        <taxon>Actinomycetes</taxon>
        <taxon>Nakamurellales</taxon>
        <taxon>Nakamurellaceae</taxon>
        <taxon>Nakamurella</taxon>
    </lineage>
</organism>
<keyword evidence="3" id="KW-1185">Reference proteome</keyword>
<evidence type="ECO:0000313" key="3">
    <source>
        <dbReference type="Proteomes" id="UP000655208"/>
    </source>
</evidence>
<gene>
    <name evidence="2" type="ORF">GCM10011594_41730</name>
</gene>